<dbReference type="SUPFAM" id="SSF53756">
    <property type="entry name" value="UDP-Glycosyltransferase/glycogen phosphorylase"/>
    <property type="match status" value="1"/>
</dbReference>
<keyword evidence="2" id="KW-1185">Reference proteome</keyword>
<dbReference type="EMBL" id="FZOH01000005">
    <property type="protein sequence ID" value="SNS50009.1"/>
    <property type="molecule type" value="Genomic_DNA"/>
</dbReference>
<sequence length="630" mass="66362">MSAAGTTTATGTAGALSRVRAHRADHDRLLRVVRGAARDGDLERVLVAATLVANHAWFAATDLLADPELERLVVDTARGGGAAWVDADRDTGRVLHVLTEAYPVGGHTRLARRWIERDPRRADVAVVGQHGEVPDALRTAAGSRGGRVFDLARAHGSLTGRAHALRRLMDSADVVVLHVHPTDAVTLAAANLPGPRPPIVLENHADHVFWLGLGAADVVMDHRGIARRVTAELRGVREERLGRLPLPIDDQPAPVGRAAMREALGLREDQVAAVTVASAAKTAPLWGTGLADLHARALAHVPALVVVVVGPSAAGEWAELARRFPGRVLALGVVPDPEALYPAMDLYLDSFPITSSTSILEAAAAGLPPLSLQVHDGYGHLYHANSPGLDDSGHVTTTEAGYLAELARLAADPDLRRDRGRRARADVLAVHSGPAWAADLEALYAQARSVPAADLAEYPQRIEDAGHGARLVGFMARSLTGQDVDLPVDSYSAPVADRLDRRLQFDLQVATDADGTRLGVRVAGGWEAHPAWTSRLVALAGGHARLRVSLPFVEGDDAEGTRSVAEIEAVLAANGETAADCGDLSLESEAPRVAGITVGTPLSCEAGTLDALEALLDSPVWDVLDREAAG</sequence>
<evidence type="ECO:0000313" key="2">
    <source>
        <dbReference type="Proteomes" id="UP000198386"/>
    </source>
</evidence>
<dbReference type="Proteomes" id="UP000198386">
    <property type="component" value="Unassembled WGS sequence"/>
</dbReference>
<proteinExistence type="predicted"/>
<dbReference type="Gene3D" id="3.40.50.2000">
    <property type="entry name" value="Glycogen Phosphorylase B"/>
    <property type="match status" value="1"/>
</dbReference>
<reference evidence="2" key="1">
    <citation type="submission" date="2017-06" db="EMBL/GenBank/DDBJ databases">
        <authorList>
            <person name="Varghese N."/>
            <person name="Submissions S."/>
        </authorList>
    </citation>
    <scope>NUCLEOTIDE SEQUENCE [LARGE SCALE GENOMIC DNA]</scope>
    <source>
        <strain evidence="2">DSM 45423</strain>
    </source>
</reference>
<evidence type="ECO:0000313" key="1">
    <source>
        <dbReference type="EMBL" id="SNS50009.1"/>
    </source>
</evidence>
<dbReference type="RefSeq" id="WP_089404502.1">
    <property type="nucleotide sequence ID" value="NZ_FZOH01000005.1"/>
</dbReference>
<gene>
    <name evidence="1" type="ORF">SAMN04488107_2762</name>
</gene>
<dbReference type="OrthoDB" id="479249at2"/>
<accession>A0A239EZE9</accession>
<organism evidence="1 2">
    <name type="scientific">Geodermatophilus saharensis</name>
    <dbReference type="NCBI Taxonomy" id="1137994"/>
    <lineage>
        <taxon>Bacteria</taxon>
        <taxon>Bacillati</taxon>
        <taxon>Actinomycetota</taxon>
        <taxon>Actinomycetes</taxon>
        <taxon>Geodermatophilales</taxon>
        <taxon>Geodermatophilaceae</taxon>
        <taxon>Geodermatophilus</taxon>
    </lineage>
</organism>
<dbReference type="AlphaFoldDB" id="A0A239EZE9"/>
<protein>
    <submittedName>
        <fullName evidence="1">Uncharacterized protein</fullName>
    </submittedName>
</protein>
<name>A0A239EZE9_9ACTN</name>